<sequence length="568" mass="58571">MNDQKWERPAAGREPAAAALLAWLADPAAPRMCLVTGSTGCGKSALLAWLVAHGSRPGTPPERRVHAVVPLQGLGVRGAVWMLADQLGVVARAPGELVAALAADERAVTIVLPDLDGSAAPEELGDLAVALVGLGHVRLLVEAVSGSPAVLRLGSRAPAVMNLDHGQWTDLERLAAWRAAMPMTAPSPEPDAEATEGGSQPDLDDPAQVISGDPLKVTTWYETSYTDHAGLRTAWLRAGQSLSNESRPAHRALVLQAALGDRADPRLSEDLSALAADAPWRMVWSRVSGEVSPPWPGPAFALAAGHGVLEGELLVADHQGVVRRISAADGSPSGRLPRPIPSAGTLTTLPDGTVLALDRQGHLDVERVPSAPRPSGIEAFLSSKPTPVEQLAETAREHLSRHPGRALGASFTCLAAGDSTGSVHAFGPQSTVPQPCVASLHRGPVTALAVLELGVSEGEEAVPLLYSGGVDGLVRAWSPGREPLDSPVAARPFPVTALTATRTSGGAVLAIAWADGLVEYHVPGSGQVRTFRPGPPVLSLAATAAGHLVVGADEMVVCLRPVGVGAGA</sequence>
<evidence type="ECO:0000256" key="1">
    <source>
        <dbReference type="SAM" id="MobiDB-lite"/>
    </source>
</evidence>
<dbReference type="EMBL" id="JAHLEM010000214">
    <property type="protein sequence ID" value="MBU3866242.1"/>
    <property type="molecule type" value="Genomic_DNA"/>
</dbReference>
<dbReference type="Proteomes" id="UP000720508">
    <property type="component" value="Unassembled WGS sequence"/>
</dbReference>
<name>A0ABS6CH39_9ACTN</name>
<accession>A0ABS6CH39</accession>
<proteinExistence type="predicted"/>
<dbReference type="RefSeq" id="WP_216343288.1">
    <property type="nucleotide sequence ID" value="NZ_JAHLEM010000214.1"/>
</dbReference>
<feature type="region of interest" description="Disordered" evidence="1">
    <location>
        <begin position="183"/>
        <end position="209"/>
    </location>
</feature>
<evidence type="ECO:0000313" key="3">
    <source>
        <dbReference type="Proteomes" id="UP000720508"/>
    </source>
</evidence>
<evidence type="ECO:0000313" key="2">
    <source>
        <dbReference type="EMBL" id="MBU3866242.1"/>
    </source>
</evidence>
<organism evidence="2 3">
    <name type="scientific">Streptomyces niphimycinicus</name>
    <dbReference type="NCBI Taxonomy" id="2842201"/>
    <lineage>
        <taxon>Bacteria</taxon>
        <taxon>Bacillati</taxon>
        <taxon>Actinomycetota</taxon>
        <taxon>Actinomycetes</taxon>
        <taxon>Kitasatosporales</taxon>
        <taxon>Streptomycetaceae</taxon>
        <taxon>Streptomyces</taxon>
    </lineage>
</organism>
<protein>
    <submittedName>
        <fullName evidence="2">Uncharacterized protein</fullName>
    </submittedName>
</protein>
<gene>
    <name evidence="2" type="ORF">KN815_19880</name>
</gene>
<comment type="caution">
    <text evidence="2">The sequence shown here is derived from an EMBL/GenBank/DDBJ whole genome shotgun (WGS) entry which is preliminary data.</text>
</comment>
<keyword evidence="3" id="KW-1185">Reference proteome</keyword>
<reference evidence="2 3" key="1">
    <citation type="submission" date="2021-06" db="EMBL/GenBank/DDBJ databases">
        <authorList>
            <person name="Pan X."/>
        </authorList>
    </citation>
    <scope>NUCLEOTIDE SEQUENCE [LARGE SCALE GENOMIC DNA]</scope>
    <source>
        <strain evidence="2 3">4503</strain>
    </source>
</reference>